<dbReference type="PANTHER" id="PTHR48098:SF1">
    <property type="entry name" value="DIACYLGLYCEROL ACYLTRANSFERASE_MYCOLYLTRANSFERASE AG85A"/>
    <property type="match status" value="1"/>
</dbReference>
<evidence type="ECO:0000313" key="1">
    <source>
        <dbReference type="EMBL" id="AQZ60580.1"/>
    </source>
</evidence>
<keyword evidence="2" id="KW-1185">Reference proteome</keyword>
<dbReference type="SUPFAM" id="SSF53474">
    <property type="entry name" value="alpha/beta-Hydrolases"/>
    <property type="match status" value="1"/>
</dbReference>
<sequence length="321" mass="35252">MRPRLLGCLVGAVIAAGLCLAVLVVMVVLRPGGRETPRPQPSPSATEIVAERRLDERRMELTIRSRALDATTKVRLLLPRGWESRTGWPVLWLLHGGLDDETSWTAKTDVEALTRDTGVLVVMPDGGKCGSYSDWWNGGEGGPPRWETYHLKELRPLLEARYRAGGRQAIAGYSMGGQGAMLYAAKGHFEAAASFSGALHILSPGVPQAVMAGTALGCFGTDWKRIWGDPEEQREVWRAHNPYDLAGELKGVRLYVAAGEGDLVEDLANRAARAFAGRLEELGIPVRTHFYRGGHNHTFWQRELHRAFPLLMSAIGAKTVR</sequence>
<dbReference type="PANTHER" id="PTHR48098">
    <property type="entry name" value="ENTEROCHELIN ESTERASE-RELATED"/>
    <property type="match status" value="1"/>
</dbReference>
<gene>
    <name evidence="1" type="ORF">BKM31_02775</name>
</gene>
<dbReference type="InterPro" id="IPR050583">
    <property type="entry name" value="Mycobacterial_A85_antigen"/>
</dbReference>
<dbReference type="InterPro" id="IPR000801">
    <property type="entry name" value="Esterase-like"/>
</dbReference>
<dbReference type="Proteomes" id="UP000190797">
    <property type="component" value="Chromosome"/>
</dbReference>
<organism evidence="1 2">
    <name type="scientific">[Actinomadura] parvosata subsp. kistnae</name>
    <dbReference type="NCBI Taxonomy" id="1909395"/>
    <lineage>
        <taxon>Bacteria</taxon>
        <taxon>Bacillati</taxon>
        <taxon>Actinomycetota</taxon>
        <taxon>Actinomycetes</taxon>
        <taxon>Streptosporangiales</taxon>
        <taxon>Streptosporangiaceae</taxon>
        <taxon>Nonomuraea</taxon>
    </lineage>
</organism>
<dbReference type="KEGG" id="noa:BKM31_02775"/>
<dbReference type="EMBL" id="CP017717">
    <property type="protein sequence ID" value="AQZ60580.1"/>
    <property type="molecule type" value="Genomic_DNA"/>
</dbReference>
<dbReference type="Pfam" id="PF00756">
    <property type="entry name" value="Esterase"/>
    <property type="match status" value="1"/>
</dbReference>
<dbReference type="InterPro" id="IPR029058">
    <property type="entry name" value="AB_hydrolase_fold"/>
</dbReference>
<dbReference type="GO" id="GO:0016747">
    <property type="term" value="F:acyltransferase activity, transferring groups other than amino-acyl groups"/>
    <property type="evidence" value="ECO:0007669"/>
    <property type="project" value="TreeGrafter"/>
</dbReference>
<accession>A0A1U9ZRJ7</accession>
<evidence type="ECO:0000313" key="2">
    <source>
        <dbReference type="Proteomes" id="UP000190797"/>
    </source>
</evidence>
<name>A0A1U9ZRJ7_9ACTN</name>
<protein>
    <submittedName>
        <fullName evidence="1">Esterase</fullName>
    </submittedName>
</protein>
<dbReference type="OrthoDB" id="4527292at2"/>
<dbReference type="AlphaFoldDB" id="A0A1U9ZRJ7"/>
<dbReference type="Gene3D" id="3.40.50.1820">
    <property type="entry name" value="alpha/beta hydrolase"/>
    <property type="match status" value="1"/>
</dbReference>
<dbReference type="STRING" id="1909395.BKM31_02775"/>
<dbReference type="RefSeq" id="WP_080036641.1">
    <property type="nucleotide sequence ID" value="NZ_CP017717.1"/>
</dbReference>
<proteinExistence type="predicted"/>
<reference evidence="2" key="1">
    <citation type="journal article" date="2017" name="Med. Chem. Commun.">
        <title>Nonomuraea sp. ATCC 55076 harbours the largest actinomycete chromosome to date and the kistamicin biosynthetic gene cluster.</title>
        <authorList>
            <person name="Nazari B."/>
            <person name="Forneris C.C."/>
            <person name="Gibson M.I."/>
            <person name="Moon K."/>
            <person name="Schramma K.R."/>
            <person name="Seyedsayamdost M.R."/>
        </authorList>
    </citation>
    <scope>NUCLEOTIDE SEQUENCE [LARGE SCALE GENOMIC DNA]</scope>
    <source>
        <strain evidence="2">ATCC 55076</strain>
    </source>
</reference>